<protein>
    <recommendedName>
        <fullName evidence="4">UPF0261 protein V3328_08475</fullName>
    </recommendedName>
</protein>
<dbReference type="GO" id="GO:0005524">
    <property type="term" value="F:ATP binding"/>
    <property type="evidence" value="ECO:0007669"/>
    <property type="project" value="UniProtKB-KW"/>
</dbReference>
<name>A0AAW9RRF5_9HYPH</name>
<evidence type="ECO:0000256" key="3">
    <source>
        <dbReference type="ARBA" id="ARBA00022840"/>
    </source>
</evidence>
<reference evidence="7 8" key="1">
    <citation type="submission" date="2024-02" db="EMBL/GenBank/DDBJ databases">
        <title>Genome analysis and characterization of Microbaculum marinisediminis sp. nov., isolated from marine sediment.</title>
        <authorList>
            <person name="Du Z.-J."/>
            <person name="Ye Y.-Q."/>
            <person name="Zhang Z.-R."/>
            <person name="Yuan S.-M."/>
            <person name="Zhang X.-Y."/>
        </authorList>
    </citation>
    <scope>NUCLEOTIDE SEQUENCE [LARGE SCALE GENOMIC DNA]</scope>
    <source>
        <strain evidence="7 8">SDUM1044001</strain>
    </source>
</reference>
<dbReference type="InterPro" id="IPR003593">
    <property type="entry name" value="AAA+_ATPase"/>
</dbReference>
<dbReference type="InterPro" id="IPR027417">
    <property type="entry name" value="P-loop_NTPase"/>
</dbReference>
<dbReference type="EMBL" id="JAZHOF010000003">
    <property type="protein sequence ID" value="MEJ8571504.1"/>
    <property type="molecule type" value="Genomic_DNA"/>
</dbReference>
<dbReference type="AlphaFoldDB" id="A0AAW9RRF5"/>
<dbReference type="Pfam" id="PF23189">
    <property type="entry name" value="UPF0261_C"/>
    <property type="match status" value="1"/>
</dbReference>
<dbReference type="SUPFAM" id="SSF52540">
    <property type="entry name" value="P-loop containing nucleoside triphosphate hydrolases"/>
    <property type="match status" value="1"/>
</dbReference>
<keyword evidence="3" id="KW-0067">ATP-binding</keyword>
<comment type="caution">
    <text evidence="7">The sequence shown here is derived from an EMBL/GenBank/DDBJ whole genome shotgun (WGS) entry which is preliminary data.</text>
</comment>
<dbReference type="InterPro" id="IPR017871">
    <property type="entry name" value="ABC_transporter-like_CS"/>
</dbReference>
<dbReference type="Pfam" id="PF06792">
    <property type="entry name" value="UPF0261"/>
    <property type="match status" value="1"/>
</dbReference>
<evidence type="ECO:0000259" key="6">
    <source>
        <dbReference type="PROSITE" id="PS50893"/>
    </source>
</evidence>
<comment type="similarity">
    <text evidence="4">Belongs to the UPF0261 family.</text>
</comment>
<dbReference type="GO" id="GO:0016887">
    <property type="term" value="F:ATP hydrolysis activity"/>
    <property type="evidence" value="ECO:0007669"/>
    <property type="project" value="InterPro"/>
</dbReference>
<sequence length="762" mass="83034">MAERWTPRSDPPARRRTREPDAILRVRDLHVYYGQSHAVQGVNLTLEQGVLSVVGRNGMGKTTLCKAIMGLVHSARGSIRFNKDELRGLTPSQVANLGVGYVPQGRRLWPSLTVHEHLRLCERGGKRAAWSIERIYDSFPRLAERRNNGGGQLSGGEQQMLAIGRALLGNPHLLIMDEPTEGLAPVIVAQVEEMLLTLGEEEDIAVLVIEQNIGVATAISEKVAIMVNGRINRVMDAIQLAADRELQQRLLGVGRHGHEDVPLPEEDDEEFEETEERPRRASRRRRRVSAGPKVYKSNLQTPTRWSMPASLAEIMLASGISADAGADEVPEGLRASASAITQISGGEILVVGTLDTKGPELRFIRDQISRAGLRTRLVDLSTSGKPSGADVPPNQVAAYHRRGPGGVFSGDRGESIREMAVAFEAWIRQQPGIAGIISAGGSGGTALVTPGMRRLPIGIPKVMISTVASGNVGQYVGPSDIMMMYSVTDVQGLNRISREVLSNGASAVIGMVRSRRDSGRAGEPTDDLPAVGLTMFGVTTRAVQQIAAGLEDQFDCLVFHATGVGGRSMENLVDSGMLAGVIDVTTTEVCDMMFGGVFPATEDRFGAIIRTRLPYVGSCGALDMVNFGPLDTVPERYRGRKFYQHNPQVTLMRTTAEENDRMGRWIGERLNQMEGPVRFFLPEGGVSALDAPGQPFHDPEADRALFSALEQTVRQSSKRQLIRLPNNINDPEYCEAIVSVFLTLLGRRVDRRRTRKARNAAV</sequence>
<dbReference type="InterPro" id="IPR051353">
    <property type="entry name" value="Tobamovirus_resist_UPF0261"/>
</dbReference>
<dbReference type="InterPro" id="IPR008322">
    <property type="entry name" value="UPF0261"/>
</dbReference>
<evidence type="ECO:0000256" key="2">
    <source>
        <dbReference type="ARBA" id="ARBA00022741"/>
    </source>
</evidence>
<gene>
    <name evidence="7" type="ORF">V3328_08475</name>
</gene>
<proteinExistence type="inferred from homology"/>
<feature type="region of interest" description="Disordered" evidence="5">
    <location>
        <begin position="381"/>
        <end position="409"/>
    </location>
</feature>
<dbReference type="PROSITE" id="PS00211">
    <property type="entry name" value="ABC_TRANSPORTER_1"/>
    <property type="match status" value="1"/>
</dbReference>
<dbReference type="RefSeq" id="WP_340329205.1">
    <property type="nucleotide sequence ID" value="NZ_JAZHOF010000003.1"/>
</dbReference>
<dbReference type="PANTHER" id="PTHR31862">
    <property type="entry name" value="UPF0261 DOMAIN PROTEIN (AFU_ORTHOLOGUE AFUA_1G10120)"/>
    <property type="match status" value="1"/>
</dbReference>
<dbReference type="PROSITE" id="PS50893">
    <property type="entry name" value="ABC_TRANSPORTER_2"/>
    <property type="match status" value="1"/>
</dbReference>
<dbReference type="InterPro" id="IPR044122">
    <property type="entry name" value="UPF0261_N"/>
</dbReference>
<organism evidence="7 8">
    <name type="scientific">Microbaculum marinum</name>
    <dbReference type="NCBI Taxonomy" id="1764581"/>
    <lineage>
        <taxon>Bacteria</taxon>
        <taxon>Pseudomonadati</taxon>
        <taxon>Pseudomonadota</taxon>
        <taxon>Alphaproteobacteria</taxon>
        <taxon>Hyphomicrobiales</taxon>
        <taxon>Tepidamorphaceae</taxon>
        <taxon>Microbaculum</taxon>
    </lineage>
</organism>
<dbReference type="CDD" id="cd15488">
    <property type="entry name" value="Tm-1-like"/>
    <property type="match status" value="1"/>
</dbReference>
<keyword evidence="2" id="KW-0547">Nucleotide-binding</keyword>
<dbReference type="InterPro" id="IPR056778">
    <property type="entry name" value="UPF0261_C"/>
</dbReference>
<dbReference type="Gene3D" id="3.40.50.12020">
    <property type="entry name" value="Uncharacterised protein family UPF0261, NN domain"/>
    <property type="match status" value="1"/>
</dbReference>
<feature type="compositionally biased region" description="Acidic residues" evidence="5">
    <location>
        <begin position="262"/>
        <end position="275"/>
    </location>
</feature>
<dbReference type="SMART" id="SM00382">
    <property type="entry name" value="AAA"/>
    <property type="match status" value="1"/>
</dbReference>
<dbReference type="Gene3D" id="3.40.50.12030">
    <property type="entry name" value="Uncharacterised protein family UPF0261, NC domain"/>
    <property type="match status" value="1"/>
</dbReference>
<dbReference type="Pfam" id="PF00005">
    <property type="entry name" value="ABC_tran"/>
    <property type="match status" value="1"/>
</dbReference>
<comment type="similarity">
    <text evidence="1">Belongs to the ABC transporter superfamily.</text>
</comment>
<evidence type="ECO:0000256" key="1">
    <source>
        <dbReference type="ARBA" id="ARBA00005417"/>
    </source>
</evidence>
<feature type="region of interest" description="Disordered" evidence="5">
    <location>
        <begin position="255"/>
        <end position="292"/>
    </location>
</feature>
<dbReference type="InterPro" id="IPR003439">
    <property type="entry name" value="ABC_transporter-like_ATP-bd"/>
</dbReference>
<dbReference type="HAMAP" id="MF_00677">
    <property type="entry name" value="UPF0261"/>
    <property type="match status" value="1"/>
</dbReference>
<keyword evidence="8" id="KW-1185">Reference proteome</keyword>
<accession>A0AAW9RRF5</accession>
<dbReference type="Gene3D" id="3.40.50.300">
    <property type="entry name" value="P-loop containing nucleotide triphosphate hydrolases"/>
    <property type="match status" value="1"/>
</dbReference>
<evidence type="ECO:0000313" key="8">
    <source>
        <dbReference type="Proteomes" id="UP001378188"/>
    </source>
</evidence>
<dbReference type="NCBIfam" id="NF002673">
    <property type="entry name" value="PRK02399.1-1"/>
    <property type="match status" value="1"/>
</dbReference>
<feature type="domain" description="ABC transporter" evidence="6">
    <location>
        <begin position="24"/>
        <end position="253"/>
    </location>
</feature>
<evidence type="ECO:0000256" key="5">
    <source>
        <dbReference type="SAM" id="MobiDB-lite"/>
    </source>
</evidence>
<evidence type="ECO:0000313" key="7">
    <source>
        <dbReference type="EMBL" id="MEJ8571504.1"/>
    </source>
</evidence>
<evidence type="ECO:0000256" key="4">
    <source>
        <dbReference type="HAMAP-Rule" id="MF_00677"/>
    </source>
</evidence>
<dbReference type="PANTHER" id="PTHR31862:SF1">
    <property type="entry name" value="UPF0261 DOMAIN PROTEIN (AFU_ORTHOLOGUE AFUA_1G10120)"/>
    <property type="match status" value="1"/>
</dbReference>
<dbReference type="NCBIfam" id="NF002674">
    <property type="entry name" value="PRK02399.1-2"/>
    <property type="match status" value="1"/>
</dbReference>
<dbReference type="Proteomes" id="UP001378188">
    <property type="component" value="Unassembled WGS sequence"/>
</dbReference>
<dbReference type="CDD" id="cd03224">
    <property type="entry name" value="ABC_TM1139_LivF_branched"/>
    <property type="match status" value="1"/>
</dbReference>